<evidence type="ECO:0000313" key="3">
    <source>
        <dbReference type="Proteomes" id="UP000740926"/>
    </source>
</evidence>
<evidence type="ECO:0000313" key="2">
    <source>
        <dbReference type="EMBL" id="KAG1544576.1"/>
    </source>
</evidence>
<dbReference type="EMBL" id="JAANIU010005943">
    <property type="protein sequence ID" value="KAG1544576.1"/>
    <property type="molecule type" value="Genomic_DNA"/>
</dbReference>
<evidence type="ECO:0000256" key="1">
    <source>
        <dbReference type="SAM" id="SignalP"/>
    </source>
</evidence>
<keyword evidence="3" id="KW-1185">Reference proteome</keyword>
<comment type="caution">
    <text evidence="2">The sequence shown here is derived from an EMBL/GenBank/DDBJ whole genome shotgun (WGS) entry which is preliminary data.</text>
</comment>
<organism evidence="2 3">
    <name type="scientific">Rhizopus delemar</name>
    <dbReference type="NCBI Taxonomy" id="936053"/>
    <lineage>
        <taxon>Eukaryota</taxon>
        <taxon>Fungi</taxon>
        <taxon>Fungi incertae sedis</taxon>
        <taxon>Mucoromycota</taxon>
        <taxon>Mucoromycotina</taxon>
        <taxon>Mucoromycetes</taxon>
        <taxon>Mucorales</taxon>
        <taxon>Mucorineae</taxon>
        <taxon>Rhizopodaceae</taxon>
        <taxon>Rhizopus</taxon>
    </lineage>
</organism>
<sequence>MVPAQHRRGMTQACGAALVLLVGCRMQAPAEVQLAATQQVQAGLRALCVQAQQGTVGALHGLLHRVPLQLHHARRGAAQAQRQFALVRYQQFGGHRWRRRAQVGSEVAEAEVGLVAYRRYHRGAAGRNRASQRFIVERPQVLQ</sequence>
<dbReference type="AlphaFoldDB" id="A0A9P7CB41"/>
<evidence type="ECO:0008006" key="4">
    <source>
        <dbReference type="Google" id="ProtNLM"/>
    </source>
</evidence>
<name>A0A9P7CB41_9FUNG</name>
<dbReference type="PROSITE" id="PS51257">
    <property type="entry name" value="PROKAR_LIPOPROTEIN"/>
    <property type="match status" value="1"/>
</dbReference>
<proteinExistence type="predicted"/>
<reference evidence="2 3" key="1">
    <citation type="journal article" date="2020" name="Microb. Genom.">
        <title>Genetic diversity of clinical and environmental Mucorales isolates obtained from an investigation of mucormycosis cases among solid organ transplant recipients.</title>
        <authorList>
            <person name="Nguyen M.H."/>
            <person name="Kaul D."/>
            <person name="Muto C."/>
            <person name="Cheng S.J."/>
            <person name="Richter R.A."/>
            <person name="Bruno V.M."/>
            <person name="Liu G."/>
            <person name="Beyhan S."/>
            <person name="Sundermann A.J."/>
            <person name="Mounaud S."/>
            <person name="Pasculle A.W."/>
            <person name="Nierman W.C."/>
            <person name="Driscoll E."/>
            <person name="Cumbie R."/>
            <person name="Clancy C.J."/>
            <person name="Dupont C.L."/>
        </authorList>
    </citation>
    <scope>NUCLEOTIDE SEQUENCE [LARGE SCALE GENOMIC DNA]</scope>
    <source>
        <strain evidence="2 3">GL24</strain>
    </source>
</reference>
<accession>A0A9P7CB41</accession>
<gene>
    <name evidence="2" type="ORF">G6F50_013852</name>
</gene>
<feature type="signal peptide" evidence="1">
    <location>
        <begin position="1"/>
        <end position="30"/>
    </location>
</feature>
<protein>
    <recommendedName>
        <fullName evidence="4">Lipoprotein</fullName>
    </recommendedName>
</protein>
<keyword evidence="1" id="KW-0732">Signal</keyword>
<feature type="chain" id="PRO_5040334635" description="Lipoprotein" evidence="1">
    <location>
        <begin position="31"/>
        <end position="143"/>
    </location>
</feature>
<dbReference type="Proteomes" id="UP000740926">
    <property type="component" value="Unassembled WGS sequence"/>
</dbReference>